<feature type="region of interest" description="Disordered" evidence="1">
    <location>
        <begin position="133"/>
        <end position="157"/>
    </location>
</feature>
<proteinExistence type="predicted"/>
<reference evidence="2 3" key="1">
    <citation type="submission" date="2018-09" db="EMBL/GenBank/DDBJ databases">
        <title>Genomic investigation of the strawberry pathogen Phytophthora fragariae indicates pathogenicity is determined by transcriptional variation in three key races.</title>
        <authorList>
            <person name="Adams T.M."/>
            <person name="Armitage A.D."/>
            <person name="Sobczyk M.K."/>
            <person name="Bates H.J."/>
            <person name="Dunwell J.M."/>
            <person name="Nellist C.F."/>
            <person name="Harrison R.J."/>
        </authorList>
    </citation>
    <scope>NUCLEOTIDE SEQUENCE [LARGE SCALE GENOMIC DNA]</scope>
    <source>
        <strain evidence="2 3">NOV-77</strain>
    </source>
</reference>
<feature type="compositionally biased region" description="Polar residues" evidence="1">
    <location>
        <begin position="148"/>
        <end position="157"/>
    </location>
</feature>
<sequence length="157" mass="17211">MVGGLDGGSTNPANAHHALGTFVRHAWPQHKDVVMARISLRDADPLRAIARAVDILSEMSETDGRAPSFKKRKMGDGKTSKPEYQPPAKAHLAVVERKHKPKITAKFNSRHGSITCYMCGQVGHTANFHRKYLGSRDSTDEAPARSVETATEPKTQQ</sequence>
<feature type="region of interest" description="Disordered" evidence="1">
    <location>
        <begin position="60"/>
        <end position="89"/>
    </location>
</feature>
<evidence type="ECO:0000313" key="3">
    <source>
        <dbReference type="Proteomes" id="UP000486351"/>
    </source>
</evidence>
<evidence type="ECO:0000313" key="2">
    <source>
        <dbReference type="EMBL" id="KAE9339684.1"/>
    </source>
</evidence>
<organism evidence="2 3">
    <name type="scientific">Phytophthora fragariae</name>
    <dbReference type="NCBI Taxonomy" id="53985"/>
    <lineage>
        <taxon>Eukaryota</taxon>
        <taxon>Sar</taxon>
        <taxon>Stramenopiles</taxon>
        <taxon>Oomycota</taxon>
        <taxon>Peronosporomycetes</taxon>
        <taxon>Peronosporales</taxon>
        <taxon>Peronosporaceae</taxon>
        <taxon>Phytophthora</taxon>
    </lineage>
</organism>
<name>A0A6G0RSB3_9STRA</name>
<protein>
    <submittedName>
        <fullName evidence="2">Uncharacterized protein</fullName>
    </submittedName>
</protein>
<evidence type="ECO:0000256" key="1">
    <source>
        <dbReference type="SAM" id="MobiDB-lite"/>
    </source>
</evidence>
<dbReference type="EMBL" id="QXFY01000613">
    <property type="protein sequence ID" value="KAE9339684.1"/>
    <property type="molecule type" value="Genomic_DNA"/>
</dbReference>
<comment type="caution">
    <text evidence="2">The sequence shown here is derived from an EMBL/GenBank/DDBJ whole genome shotgun (WGS) entry which is preliminary data.</text>
</comment>
<accession>A0A6G0RSB3</accession>
<dbReference type="Proteomes" id="UP000486351">
    <property type="component" value="Unassembled WGS sequence"/>
</dbReference>
<dbReference type="AlphaFoldDB" id="A0A6G0RSB3"/>
<gene>
    <name evidence="2" type="ORF">PF008_g11455</name>
</gene>